<comment type="caution">
    <text evidence="1">The sequence shown here is derived from an EMBL/GenBank/DDBJ whole genome shotgun (WGS) entry which is preliminary data.</text>
</comment>
<accession>A0A830GVK1</accession>
<dbReference type="Pfam" id="PF07849">
    <property type="entry name" value="DUF1641"/>
    <property type="match status" value="1"/>
</dbReference>
<dbReference type="EMBL" id="BMNL01000004">
    <property type="protein sequence ID" value="GGP22101.1"/>
    <property type="molecule type" value="Genomic_DNA"/>
</dbReference>
<name>A0A830GVK1_9CREN</name>
<keyword evidence="2" id="KW-1185">Reference proteome</keyword>
<reference evidence="1" key="2">
    <citation type="submission" date="2020-09" db="EMBL/GenBank/DDBJ databases">
        <authorList>
            <person name="Sun Q."/>
            <person name="Ohkuma M."/>
        </authorList>
    </citation>
    <scope>NUCLEOTIDE SEQUENCE</scope>
    <source>
        <strain evidence="1">JCM 10088</strain>
    </source>
</reference>
<evidence type="ECO:0008006" key="3">
    <source>
        <dbReference type="Google" id="ProtNLM"/>
    </source>
</evidence>
<protein>
    <recommendedName>
        <fullName evidence="3">DUF1641 domain-containing protein</fullName>
    </recommendedName>
</protein>
<evidence type="ECO:0000313" key="2">
    <source>
        <dbReference type="Proteomes" id="UP000610960"/>
    </source>
</evidence>
<dbReference type="RefSeq" id="WP_188596964.1">
    <property type="nucleotide sequence ID" value="NZ_BMNL01000004.1"/>
</dbReference>
<evidence type="ECO:0000313" key="1">
    <source>
        <dbReference type="EMBL" id="GGP22101.1"/>
    </source>
</evidence>
<dbReference type="AlphaFoldDB" id="A0A830GVK1"/>
<dbReference type="Proteomes" id="UP000610960">
    <property type="component" value="Unassembled WGS sequence"/>
</dbReference>
<reference evidence="1" key="1">
    <citation type="journal article" date="2014" name="Int. J. Syst. Evol. Microbiol.">
        <title>Complete genome sequence of Corynebacterium casei LMG S-19264T (=DSM 44701T), isolated from a smear-ripened cheese.</title>
        <authorList>
            <consortium name="US DOE Joint Genome Institute (JGI-PGF)"/>
            <person name="Walter F."/>
            <person name="Albersmeier A."/>
            <person name="Kalinowski J."/>
            <person name="Ruckert C."/>
        </authorList>
    </citation>
    <scope>NUCLEOTIDE SEQUENCE</scope>
    <source>
        <strain evidence="1">JCM 10088</strain>
    </source>
</reference>
<dbReference type="OrthoDB" id="56850at2157"/>
<sequence>MRDDVLEALNDENVKALMDAVNAVGRYGLSDDLVEALMLLRMVSRLMNDQMIHDISRALAAAFKVIDALEGSAALEVVLRALQDPGLEASMGSREAGMYQLIKEMGDPSFRKGFAVLVELIKAVGRAADAYKLARSEESR</sequence>
<proteinExistence type="predicted"/>
<gene>
    <name evidence="1" type="ORF">GCM10007981_16810</name>
</gene>
<organism evidence="1 2">
    <name type="scientific">Thermocladium modestius</name>
    <dbReference type="NCBI Taxonomy" id="62609"/>
    <lineage>
        <taxon>Archaea</taxon>
        <taxon>Thermoproteota</taxon>
        <taxon>Thermoprotei</taxon>
        <taxon>Thermoproteales</taxon>
        <taxon>Thermoproteaceae</taxon>
        <taxon>Thermocladium</taxon>
    </lineage>
</organism>
<dbReference type="InterPro" id="IPR012440">
    <property type="entry name" value="DUF1641"/>
</dbReference>